<name>A0AA40EEX7_9PEZI</name>
<evidence type="ECO:0000313" key="3">
    <source>
        <dbReference type="Proteomes" id="UP001172155"/>
    </source>
</evidence>
<evidence type="ECO:0000256" key="1">
    <source>
        <dbReference type="SAM" id="MobiDB-lite"/>
    </source>
</evidence>
<dbReference type="Proteomes" id="UP001172155">
    <property type="component" value="Unassembled WGS sequence"/>
</dbReference>
<proteinExistence type="predicted"/>
<dbReference type="EMBL" id="JAUKUD010000007">
    <property type="protein sequence ID" value="KAK0738979.1"/>
    <property type="molecule type" value="Genomic_DNA"/>
</dbReference>
<organism evidence="2 3">
    <name type="scientific">Schizothecium vesticola</name>
    <dbReference type="NCBI Taxonomy" id="314040"/>
    <lineage>
        <taxon>Eukaryota</taxon>
        <taxon>Fungi</taxon>
        <taxon>Dikarya</taxon>
        <taxon>Ascomycota</taxon>
        <taxon>Pezizomycotina</taxon>
        <taxon>Sordariomycetes</taxon>
        <taxon>Sordariomycetidae</taxon>
        <taxon>Sordariales</taxon>
        <taxon>Schizotheciaceae</taxon>
        <taxon>Schizothecium</taxon>
    </lineage>
</organism>
<sequence length="174" mass="19192">MRPVPVTPVKRSRGPLLSPLTLAPAPNPHHPRQTEPWTVRASTSPLSPLTLARLAPRTPSNGYSQPDLRRRTPRAARPHLDRRVPAAPPGSSSLSWPKHLTDFLQSRTSSRRILISAAGKMARPRHAFVAKLSREHMAAFIATHRSELAAHLRLMPPSFPSTIAPVSATWVLHL</sequence>
<accession>A0AA40EEX7</accession>
<comment type="caution">
    <text evidence="2">The sequence shown here is derived from an EMBL/GenBank/DDBJ whole genome shotgun (WGS) entry which is preliminary data.</text>
</comment>
<protein>
    <submittedName>
        <fullName evidence="2">Uncharacterized protein</fullName>
    </submittedName>
</protein>
<feature type="compositionally biased region" description="Low complexity" evidence="1">
    <location>
        <begin position="15"/>
        <end position="24"/>
    </location>
</feature>
<keyword evidence="3" id="KW-1185">Reference proteome</keyword>
<reference evidence="2" key="1">
    <citation type="submission" date="2023-06" db="EMBL/GenBank/DDBJ databases">
        <title>Genome-scale phylogeny and comparative genomics of the fungal order Sordariales.</title>
        <authorList>
            <consortium name="Lawrence Berkeley National Laboratory"/>
            <person name="Hensen N."/>
            <person name="Bonometti L."/>
            <person name="Westerberg I."/>
            <person name="Brannstrom I.O."/>
            <person name="Guillou S."/>
            <person name="Cros-Aarteil S."/>
            <person name="Calhoun S."/>
            <person name="Haridas S."/>
            <person name="Kuo A."/>
            <person name="Mondo S."/>
            <person name="Pangilinan J."/>
            <person name="Riley R."/>
            <person name="LaButti K."/>
            <person name="Andreopoulos B."/>
            <person name="Lipzen A."/>
            <person name="Chen C."/>
            <person name="Yanf M."/>
            <person name="Daum C."/>
            <person name="Ng V."/>
            <person name="Clum A."/>
            <person name="Steindorff A."/>
            <person name="Ohm R."/>
            <person name="Martin F."/>
            <person name="Silar P."/>
            <person name="Natvig D."/>
            <person name="Lalanne C."/>
            <person name="Gautier V."/>
            <person name="Ament-velasquez S.L."/>
            <person name="Kruys A."/>
            <person name="Hutchinson M.I."/>
            <person name="Powell A.J."/>
            <person name="Barry K."/>
            <person name="Miller A.N."/>
            <person name="Grigoriev I.V."/>
            <person name="Debuchy R."/>
            <person name="Gladieux P."/>
            <person name="Thoren M.H."/>
            <person name="Johannesson H."/>
        </authorList>
    </citation>
    <scope>NUCLEOTIDE SEQUENCE</scope>
    <source>
        <strain evidence="2">SMH3187-1</strain>
    </source>
</reference>
<gene>
    <name evidence="2" type="ORF">B0T18DRAFT_256390</name>
</gene>
<feature type="region of interest" description="Disordered" evidence="1">
    <location>
        <begin position="1"/>
        <end position="96"/>
    </location>
</feature>
<dbReference type="AlphaFoldDB" id="A0AA40EEX7"/>
<evidence type="ECO:0000313" key="2">
    <source>
        <dbReference type="EMBL" id="KAK0738979.1"/>
    </source>
</evidence>